<reference evidence="2" key="1">
    <citation type="submission" date="2021-06" db="EMBL/GenBank/DDBJ databases">
        <title>Comparative genomics, transcriptomics and evolutionary studies reveal genomic signatures of adaptation to plant cell wall in hemibiotrophic fungi.</title>
        <authorList>
            <consortium name="DOE Joint Genome Institute"/>
            <person name="Baroncelli R."/>
            <person name="Diaz J.F."/>
            <person name="Benocci T."/>
            <person name="Peng M."/>
            <person name="Battaglia E."/>
            <person name="Haridas S."/>
            <person name="Andreopoulos W."/>
            <person name="Labutti K."/>
            <person name="Pangilinan J."/>
            <person name="Floch G.L."/>
            <person name="Makela M.R."/>
            <person name="Henrissat B."/>
            <person name="Grigoriev I.V."/>
            <person name="Crouch J.A."/>
            <person name="De Vries R.P."/>
            <person name="Sukno S.A."/>
            <person name="Thon M.R."/>
        </authorList>
    </citation>
    <scope>NUCLEOTIDE SEQUENCE</scope>
    <source>
        <strain evidence="2">CBS 193.32</strain>
    </source>
</reference>
<keyword evidence="3" id="KW-1185">Reference proteome</keyword>
<feature type="region of interest" description="Disordered" evidence="1">
    <location>
        <begin position="250"/>
        <end position="299"/>
    </location>
</feature>
<comment type="caution">
    <text evidence="2">The sequence shown here is derived from an EMBL/GenBank/DDBJ whole genome shotgun (WGS) entry which is preliminary data.</text>
</comment>
<protein>
    <submittedName>
        <fullName evidence="2">Uncharacterized protein</fullName>
    </submittedName>
</protein>
<dbReference type="Proteomes" id="UP001224890">
    <property type="component" value="Unassembled WGS sequence"/>
</dbReference>
<accession>A0AAJ0EYF8</accession>
<name>A0AAJ0EYF8_9PEZI</name>
<dbReference type="AlphaFoldDB" id="A0AAJ0EYF8"/>
<feature type="compositionally biased region" description="Basic and acidic residues" evidence="1">
    <location>
        <begin position="358"/>
        <end position="373"/>
    </location>
</feature>
<gene>
    <name evidence="2" type="ORF">BDP55DRAFT_661856</name>
</gene>
<feature type="compositionally biased region" description="Low complexity" evidence="1">
    <location>
        <begin position="278"/>
        <end position="290"/>
    </location>
</feature>
<evidence type="ECO:0000313" key="2">
    <source>
        <dbReference type="EMBL" id="KAK1676134.1"/>
    </source>
</evidence>
<dbReference type="EMBL" id="JAHMHR010000018">
    <property type="protein sequence ID" value="KAK1676134.1"/>
    <property type="molecule type" value="Genomic_DNA"/>
</dbReference>
<evidence type="ECO:0000313" key="3">
    <source>
        <dbReference type="Proteomes" id="UP001224890"/>
    </source>
</evidence>
<feature type="region of interest" description="Disordered" evidence="1">
    <location>
        <begin position="317"/>
        <end position="373"/>
    </location>
</feature>
<dbReference type="GeneID" id="85459278"/>
<dbReference type="RefSeq" id="XP_060430137.1">
    <property type="nucleotide sequence ID" value="XM_060574752.1"/>
</dbReference>
<evidence type="ECO:0000256" key="1">
    <source>
        <dbReference type="SAM" id="MobiDB-lite"/>
    </source>
</evidence>
<proteinExistence type="predicted"/>
<feature type="compositionally biased region" description="Low complexity" evidence="1">
    <location>
        <begin position="254"/>
        <end position="269"/>
    </location>
</feature>
<sequence>MATSPSEILSSTTFNSFFDMAEVLGIVASVSALIQLVEYGKKFAKALYLFSEQSGSQRKEVQRYAFQAQDFSDCINITQFALEQHFDKYTESPVLRHILSQGILRRLLNWSELIEWRLRKATKHVRTRLSGGNAVLNFFKWWYQKDCILDLFPEMECVKTSLLLLMSTTQLEVLSMERNDSHSDSEKVKSIEGHIKRMKRTIRDHLKSMERLKDLMERVNRPMPTDPFAHWTQSTSSLYESLYPLGRSMVKNGSVPKPKSVSITSSKSSTRTKETYQSSSSDKSMPSVSSAPTRRADSTAEACFYDQEALYKEERRFQRERISSDGSRSAKTTPLVPSVPSAPTRGVGHESSASLKIQEARSVNESHSKRHRSEVLPKRIVEVNTANFEKSIVHSQLLDNGQPSGKLMTGVVNTTLEVNIISIIEAKRLELDVISCEEDKEISFKFDQGKSQRCIGMVSVGIRDKGISQPHATCRMYVLADCHPRLVFGREFYGNDGISKQ</sequence>
<organism evidence="2 3">
    <name type="scientific">Colletotrichum godetiae</name>
    <dbReference type="NCBI Taxonomy" id="1209918"/>
    <lineage>
        <taxon>Eukaryota</taxon>
        <taxon>Fungi</taxon>
        <taxon>Dikarya</taxon>
        <taxon>Ascomycota</taxon>
        <taxon>Pezizomycotina</taxon>
        <taxon>Sordariomycetes</taxon>
        <taxon>Hypocreomycetidae</taxon>
        <taxon>Glomerellales</taxon>
        <taxon>Glomerellaceae</taxon>
        <taxon>Colletotrichum</taxon>
        <taxon>Colletotrichum acutatum species complex</taxon>
    </lineage>
</organism>